<dbReference type="Gene3D" id="3.50.30.10">
    <property type="entry name" value="Phosphohistidine domain"/>
    <property type="match status" value="1"/>
</dbReference>
<keyword evidence="4" id="KW-0808">Transferase</keyword>
<sequence>MIRLDGSVQLDRTLVGNKGYGLDAMRRHGLPVPPAFVITTAACREWQQDPQAAMDCIWPQVLDAVQWLESETGRTFAQGPHPLLVSVRSGAAQSMPGMMDTILDLGLDEAVHAALAAECGEAFAADTHERFRHMYAKIVLDGGGDVPAAPADQLHGAIEAVFESWNTSRAKTYRRHHDLDDAAGTAVVVQAMVFGNLDDHSGSGVLFSRNPITGAPEPFGEWLACSQGEDVVAGTHSCDPIDTLGDLLPDVHRQLLDSATTLEGLGTDVQDIEFTVEAGKLWILQTRNAKRSAAAAVRFALALRAEGVIDDAEVIRRVEPGHIETLLKPALQPETRLAAPLLATGLPACPGVASGVVITHPDEVIEAADDQDVVLARATTSPDDIHGMLAAVAIITELGGATSHAAVVSREIGRPAVVGCGAGTVESYAGQVVTVDGHTGEIRAGALELTAWKISDSPELIELETIIDAVHPSSADDTPLSAKLAAARESLAGMSSPGDTSSAGVQGTTA</sequence>
<feature type="region of interest" description="Disordered" evidence="1">
    <location>
        <begin position="491"/>
        <end position="510"/>
    </location>
</feature>
<feature type="domain" description="Pyruvate phosphate dikinase AMP/ATP-binding" evidence="3">
    <location>
        <begin position="62"/>
        <end position="240"/>
    </location>
</feature>
<dbReference type="Pfam" id="PF01326">
    <property type="entry name" value="PPDK_N"/>
    <property type="match status" value="1"/>
</dbReference>
<gene>
    <name evidence="4" type="ORF">H1R19_12325</name>
</gene>
<dbReference type="Pfam" id="PF00391">
    <property type="entry name" value="PEP-utilizers"/>
    <property type="match status" value="1"/>
</dbReference>
<feature type="domain" description="PEP-utilising enzyme mobile" evidence="2">
    <location>
        <begin position="371"/>
        <end position="440"/>
    </location>
</feature>
<dbReference type="GO" id="GO:0005524">
    <property type="term" value="F:ATP binding"/>
    <property type="evidence" value="ECO:0007669"/>
    <property type="project" value="InterPro"/>
</dbReference>
<dbReference type="GO" id="GO:0050242">
    <property type="term" value="F:pyruvate, phosphate dikinase activity"/>
    <property type="evidence" value="ECO:0007669"/>
    <property type="project" value="UniProtKB-EC"/>
</dbReference>
<dbReference type="EMBL" id="CP059491">
    <property type="protein sequence ID" value="QMS99780.1"/>
    <property type="molecule type" value="Genomic_DNA"/>
</dbReference>
<dbReference type="EC" id="2.7.9.1" evidence="4"/>
<dbReference type="AlphaFoldDB" id="A0A7D7LRJ7"/>
<evidence type="ECO:0000313" key="4">
    <source>
        <dbReference type="EMBL" id="QMS99780.1"/>
    </source>
</evidence>
<dbReference type="InterPro" id="IPR002192">
    <property type="entry name" value="PPDK_AMP/ATP-bd"/>
</dbReference>
<keyword evidence="4" id="KW-0418">Kinase</keyword>
<name>A0A7D7LRJ7_9ACTN</name>
<evidence type="ECO:0000313" key="5">
    <source>
        <dbReference type="Proteomes" id="UP000515663"/>
    </source>
</evidence>
<dbReference type="InterPro" id="IPR018274">
    <property type="entry name" value="PEP_util_AS"/>
</dbReference>
<proteinExistence type="predicted"/>
<dbReference type="InterPro" id="IPR036637">
    <property type="entry name" value="Phosphohistidine_dom_sf"/>
</dbReference>
<dbReference type="SUPFAM" id="SSF56059">
    <property type="entry name" value="Glutathione synthetase ATP-binding domain-like"/>
    <property type="match status" value="1"/>
</dbReference>
<dbReference type="PANTHER" id="PTHR22931">
    <property type="entry name" value="PHOSPHOENOLPYRUVATE DIKINASE-RELATED"/>
    <property type="match status" value="1"/>
</dbReference>
<feature type="compositionally biased region" description="Polar residues" evidence="1">
    <location>
        <begin position="497"/>
        <end position="510"/>
    </location>
</feature>
<dbReference type="KEGG" id="gji:H1R19_12325"/>
<dbReference type="PROSITE" id="PS00370">
    <property type="entry name" value="PEP_ENZYMES_PHOS_SITE"/>
    <property type="match status" value="1"/>
</dbReference>
<reference evidence="5" key="1">
    <citation type="submission" date="2020-07" db="EMBL/GenBank/DDBJ databases">
        <title>novel species isolated from the respiratory tract of Marmot.</title>
        <authorList>
            <person name="Zhang G."/>
        </authorList>
    </citation>
    <scope>NUCLEOTIDE SEQUENCE [LARGE SCALE GENOMIC DNA]</scope>
    <source>
        <strain evidence="5">686</strain>
    </source>
</reference>
<dbReference type="SUPFAM" id="SSF52009">
    <property type="entry name" value="Phosphohistidine domain"/>
    <property type="match status" value="1"/>
</dbReference>
<dbReference type="RefSeq" id="WP_219849162.1">
    <property type="nucleotide sequence ID" value="NZ_CP059491.1"/>
</dbReference>
<dbReference type="GO" id="GO:0016301">
    <property type="term" value="F:kinase activity"/>
    <property type="evidence" value="ECO:0007669"/>
    <property type="project" value="UniProtKB-KW"/>
</dbReference>
<dbReference type="Gene3D" id="3.30.1490.20">
    <property type="entry name" value="ATP-grasp fold, A domain"/>
    <property type="match status" value="1"/>
</dbReference>
<organism evidence="4 5">
    <name type="scientific">Gordonia jinghuaiqii</name>
    <dbReference type="NCBI Taxonomy" id="2758710"/>
    <lineage>
        <taxon>Bacteria</taxon>
        <taxon>Bacillati</taxon>
        <taxon>Actinomycetota</taxon>
        <taxon>Actinomycetes</taxon>
        <taxon>Mycobacteriales</taxon>
        <taxon>Gordoniaceae</taxon>
        <taxon>Gordonia</taxon>
    </lineage>
</organism>
<dbReference type="PANTHER" id="PTHR22931:SF9">
    <property type="entry name" value="PYRUVATE, PHOSPHATE DIKINASE 1, CHLOROPLASTIC"/>
    <property type="match status" value="1"/>
</dbReference>
<dbReference type="InterPro" id="IPR008279">
    <property type="entry name" value="PEP-util_enz_mobile_dom"/>
</dbReference>
<evidence type="ECO:0000259" key="2">
    <source>
        <dbReference type="Pfam" id="PF00391"/>
    </source>
</evidence>
<dbReference type="NCBIfam" id="NF004531">
    <property type="entry name" value="PRK05878.1"/>
    <property type="match status" value="1"/>
</dbReference>
<dbReference type="InterPro" id="IPR013815">
    <property type="entry name" value="ATP_grasp_subdomain_1"/>
</dbReference>
<keyword evidence="5" id="KW-1185">Reference proteome</keyword>
<evidence type="ECO:0000256" key="1">
    <source>
        <dbReference type="SAM" id="MobiDB-lite"/>
    </source>
</evidence>
<dbReference type="Gene3D" id="3.30.470.20">
    <property type="entry name" value="ATP-grasp fold, B domain"/>
    <property type="match status" value="1"/>
</dbReference>
<keyword evidence="4" id="KW-0670">Pyruvate</keyword>
<evidence type="ECO:0000259" key="3">
    <source>
        <dbReference type="Pfam" id="PF01326"/>
    </source>
</evidence>
<dbReference type="InterPro" id="IPR010121">
    <property type="entry name" value="Pyruvate_phosphate_dikinase"/>
</dbReference>
<dbReference type="Gene3D" id="1.10.189.10">
    <property type="entry name" value="Pyruvate Phosphate Dikinase, domain 2"/>
    <property type="match status" value="1"/>
</dbReference>
<accession>A0A7D7LRJ7</accession>
<dbReference type="Proteomes" id="UP000515663">
    <property type="component" value="Chromosome"/>
</dbReference>
<protein>
    <submittedName>
        <fullName evidence="4">Pyruvate, phosphate dikinase</fullName>
        <ecNumber evidence="4">2.7.9.1</ecNumber>
    </submittedName>
</protein>